<evidence type="ECO:0000313" key="1">
    <source>
        <dbReference type="EMBL" id="NEA14361.1"/>
    </source>
</evidence>
<gene>
    <name evidence="1" type="ORF">G3I29_02140</name>
</gene>
<sequence length="69" mass="7201">MAQKSDKPYYRAGHWVRPSAAKQVKKPATGLVIAAVLLAIAAWNTVFGDDSEAPVPAPQQASPTASATP</sequence>
<organism evidence="1 2">
    <name type="scientific">Streptomyces halstedii</name>
    <dbReference type="NCBI Taxonomy" id="1944"/>
    <lineage>
        <taxon>Bacteria</taxon>
        <taxon>Bacillati</taxon>
        <taxon>Actinomycetota</taxon>
        <taxon>Actinomycetes</taxon>
        <taxon>Kitasatosporales</taxon>
        <taxon>Streptomycetaceae</taxon>
        <taxon>Streptomyces</taxon>
    </lineage>
</organism>
<comment type="caution">
    <text evidence="1">The sequence shown here is derived from an EMBL/GenBank/DDBJ whole genome shotgun (WGS) entry which is preliminary data.</text>
</comment>
<dbReference type="AlphaFoldDB" id="A0A6N9TSB5"/>
<name>A0A6N9TSB5_STRHA</name>
<evidence type="ECO:0000313" key="2">
    <source>
        <dbReference type="Proteomes" id="UP000471293"/>
    </source>
</evidence>
<dbReference type="EMBL" id="JAAGLQ010000045">
    <property type="protein sequence ID" value="NEA14361.1"/>
    <property type="molecule type" value="Genomic_DNA"/>
</dbReference>
<reference evidence="1 2" key="1">
    <citation type="submission" date="2020-01" db="EMBL/GenBank/DDBJ databases">
        <title>Insect and environment-associated Actinomycetes.</title>
        <authorList>
            <person name="Currrie C."/>
            <person name="Chevrette M."/>
            <person name="Carlson C."/>
            <person name="Stubbendieck R."/>
            <person name="Wendt-Pienkowski E."/>
        </authorList>
    </citation>
    <scope>NUCLEOTIDE SEQUENCE [LARGE SCALE GENOMIC DNA]</scope>
    <source>
        <strain evidence="1 2">SID11342</strain>
    </source>
</reference>
<proteinExistence type="predicted"/>
<dbReference type="Proteomes" id="UP000471293">
    <property type="component" value="Unassembled WGS sequence"/>
</dbReference>
<protein>
    <submittedName>
        <fullName evidence="1">Uncharacterized protein</fullName>
    </submittedName>
</protein>
<accession>A0A6N9TSB5</accession>